<evidence type="ECO:0000256" key="6">
    <source>
        <dbReference type="ARBA" id="ARBA00031281"/>
    </source>
</evidence>
<dbReference type="GO" id="GO:0004148">
    <property type="term" value="F:dihydrolipoyl dehydrogenase (NADH) activity"/>
    <property type="evidence" value="ECO:0007669"/>
    <property type="project" value="UniProtKB-EC"/>
</dbReference>
<evidence type="ECO:0000256" key="2">
    <source>
        <dbReference type="ARBA" id="ARBA00007532"/>
    </source>
</evidence>
<evidence type="ECO:0000256" key="1">
    <source>
        <dbReference type="ARBA" id="ARBA00001974"/>
    </source>
</evidence>
<evidence type="ECO:0000259" key="9">
    <source>
        <dbReference type="Pfam" id="PF07992"/>
    </source>
</evidence>
<comment type="cofactor">
    <cofactor evidence="1">
        <name>FAD</name>
        <dbReference type="ChEBI" id="CHEBI:57692"/>
    </cofactor>
</comment>
<comment type="catalytic activity">
    <reaction evidence="7">
        <text>N(6)-[(R)-dihydrolipoyl]-L-lysyl-[protein] + NAD(+) = N(6)-[(R)-lipoyl]-L-lysyl-[protein] + NADH + H(+)</text>
        <dbReference type="Rhea" id="RHEA:15045"/>
        <dbReference type="Rhea" id="RHEA-COMP:10474"/>
        <dbReference type="Rhea" id="RHEA-COMP:10475"/>
        <dbReference type="ChEBI" id="CHEBI:15378"/>
        <dbReference type="ChEBI" id="CHEBI:57540"/>
        <dbReference type="ChEBI" id="CHEBI:57945"/>
        <dbReference type="ChEBI" id="CHEBI:83099"/>
        <dbReference type="ChEBI" id="CHEBI:83100"/>
        <dbReference type="EC" id="1.8.1.4"/>
    </reaction>
</comment>
<organism evidence="10 11">
    <name type="scientific">Geodia barretti</name>
    <name type="common">Barrett's horny sponge</name>
    <dbReference type="NCBI Taxonomy" id="519541"/>
    <lineage>
        <taxon>Eukaryota</taxon>
        <taxon>Metazoa</taxon>
        <taxon>Porifera</taxon>
        <taxon>Demospongiae</taxon>
        <taxon>Heteroscleromorpha</taxon>
        <taxon>Tetractinellida</taxon>
        <taxon>Astrophorina</taxon>
        <taxon>Geodiidae</taxon>
        <taxon>Geodia</taxon>
    </lineage>
</organism>
<keyword evidence="4" id="KW-0274">FAD</keyword>
<dbReference type="EMBL" id="CASHTH010002825">
    <property type="protein sequence ID" value="CAI8035736.1"/>
    <property type="molecule type" value="Genomic_DNA"/>
</dbReference>
<accession>A0AA35SVX0</accession>
<dbReference type="SUPFAM" id="SSF55424">
    <property type="entry name" value="FAD/NAD-linked reductases, dimerisation (C-terminal) domain"/>
    <property type="match status" value="1"/>
</dbReference>
<keyword evidence="5" id="KW-0560">Oxidoreductase</keyword>
<dbReference type="SUPFAM" id="SSF51905">
    <property type="entry name" value="FAD/NAD(P)-binding domain"/>
    <property type="match status" value="1"/>
</dbReference>
<dbReference type="PRINTS" id="PR00411">
    <property type="entry name" value="PNDRDTASEI"/>
</dbReference>
<protein>
    <recommendedName>
        <fullName evidence="6">Dihydrolipoamide dehydrogenase</fullName>
    </recommendedName>
</protein>
<dbReference type="FunFam" id="3.30.390.30:FF:000001">
    <property type="entry name" value="Dihydrolipoyl dehydrogenase"/>
    <property type="match status" value="1"/>
</dbReference>
<name>A0AA35SVX0_GEOBA</name>
<evidence type="ECO:0000256" key="7">
    <source>
        <dbReference type="ARBA" id="ARBA00049187"/>
    </source>
</evidence>
<dbReference type="InterPro" id="IPR004099">
    <property type="entry name" value="Pyr_nucl-diS_OxRdtase_dimer"/>
</dbReference>
<keyword evidence="11" id="KW-1185">Reference proteome</keyword>
<dbReference type="InterPro" id="IPR016156">
    <property type="entry name" value="FAD/NAD-linked_Rdtase_dimer_sf"/>
</dbReference>
<dbReference type="InterPro" id="IPR023753">
    <property type="entry name" value="FAD/NAD-binding_dom"/>
</dbReference>
<dbReference type="Gene3D" id="3.30.390.30">
    <property type="match status" value="1"/>
</dbReference>
<feature type="domain" description="FAD/NAD(P)-binding" evidence="9">
    <location>
        <begin position="2"/>
        <end position="60"/>
    </location>
</feature>
<dbReference type="GO" id="GO:0003955">
    <property type="term" value="F:NAD(P)H dehydrogenase (quinone) activity"/>
    <property type="evidence" value="ECO:0007669"/>
    <property type="project" value="TreeGrafter"/>
</dbReference>
<dbReference type="Pfam" id="PF07992">
    <property type="entry name" value="Pyr_redox_2"/>
    <property type="match status" value="1"/>
</dbReference>
<evidence type="ECO:0000313" key="11">
    <source>
        <dbReference type="Proteomes" id="UP001174909"/>
    </source>
</evidence>
<sequence>MIAAGRKPNIEGLGLEKIGVKVGKSGIEVNNKLQTTVKNIYAAGDVVGHYLFTHVAAFQAMQIVRNIFFPGSGAINYSVVPWTTFCDPEVARCGLTEAEAREKHGDVDVFRVDLHDVDRAVAEGETKGFIKVVATRWKGKILGVHLVGPNAGEVIHEFVLAMSAGIPLRKLAGIIHVYPTFSSIVWRVAGKWLAEGTLIQTLRGIFRKGN</sequence>
<keyword evidence="3" id="KW-0285">Flavoprotein</keyword>
<dbReference type="Pfam" id="PF02852">
    <property type="entry name" value="Pyr_redox_dim"/>
    <property type="match status" value="1"/>
</dbReference>
<proteinExistence type="inferred from homology"/>
<evidence type="ECO:0000256" key="3">
    <source>
        <dbReference type="ARBA" id="ARBA00022630"/>
    </source>
</evidence>
<dbReference type="AlphaFoldDB" id="A0AA35SVX0"/>
<dbReference type="GO" id="GO:0050660">
    <property type="term" value="F:flavin adenine dinucleotide binding"/>
    <property type="evidence" value="ECO:0007669"/>
    <property type="project" value="TreeGrafter"/>
</dbReference>
<dbReference type="PANTHER" id="PTHR43014">
    <property type="entry name" value="MERCURIC REDUCTASE"/>
    <property type="match status" value="1"/>
</dbReference>
<comment type="caution">
    <text evidence="10">The sequence shown here is derived from an EMBL/GenBank/DDBJ whole genome shotgun (WGS) entry which is preliminary data.</text>
</comment>
<evidence type="ECO:0000256" key="4">
    <source>
        <dbReference type="ARBA" id="ARBA00022827"/>
    </source>
</evidence>
<reference evidence="10" key="1">
    <citation type="submission" date="2023-03" db="EMBL/GenBank/DDBJ databases">
        <authorList>
            <person name="Steffen K."/>
            <person name="Cardenas P."/>
        </authorList>
    </citation>
    <scope>NUCLEOTIDE SEQUENCE</scope>
</reference>
<dbReference type="PANTHER" id="PTHR43014:SF2">
    <property type="entry name" value="MERCURIC REDUCTASE"/>
    <property type="match status" value="1"/>
</dbReference>
<dbReference type="Proteomes" id="UP001174909">
    <property type="component" value="Unassembled WGS sequence"/>
</dbReference>
<dbReference type="InterPro" id="IPR036188">
    <property type="entry name" value="FAD/NAD-bd_sf"/>
</dbReference>
<evidence type="ECO:0000259" key="8">
    <source>
        <dbReference type="Pfam" id="PF02852"/>
    </source>
</evidence>
<dbReference type="Gene3D" id="3.50.50.60">
    <property type="entry name" value="FAD/NAD(P)-binding domain"/>
    <property type="match status" value="1"/>
</dbReference>
<evidence type="ECO:0000313" key="10">
    <source>
        <dbReference type="EMBL" id="CAI8035736.1"/>
    </source>
</evidence>
<feature type="domain" description="Pyridine nucleotide-disulphide oxidoreductase dimerisation" evidence="8">
    <location>
        <begin position="80"/>
        <end position="186"/>
    </location>
</feature>
<comment type="similarity">
    <text evidence="2">Belongs to the class-I pyridine nucleotide-disulfide oxidoreductase family.</text>
</comment>
<evidence type="ECO:0000256" key="5">
    <source>
        <dbReference type="ARBA" id="ARBA00023002"/>
    </source>
</evidence>
<gene>
    <name evidence="10" type="ORF">GBAR_LOCUS20038</name>
</gene>